<dbReference type="GO" id="GO:0000287">
    <property type="term" value="F:magnesium ion binding"/>
    <property type="evidence" value="ECO:0007669"/>
    <property type="project" value="InterPro"/>
</dbReference>
<proteinExistence type="predicted"/>
<name>A0A0J6SFW6_9HYPH</name>
<dbReference type="GO" id="GO:0006310">
    <property type="term" value="P:DNA recombination"/>
    <property type="evidence" value="ECO:0007669"/>
    <property type="project" value="InterPro"/>
</dbReference>
<dbReference type="Pfam" id="PF05866">
    <property type="entry name" value="RusA"/>
    <property type="match status" value="1"/>
</dbReference>
<gene>
    <name evidence="1" type="ORF">VQ02_23120</name>
</gene>
<keyword evidence="2" id="KW-1185">Reference proteome</keyword>
<sequence>MHDWDDDLAVPFPLEFTIQATPRSLQASKSARETWKSMVGEAARNRIAASREFTFLDERPLSVTIFYFPPAPMQGDVDNIVKPILDGMRSIVYRDDQVIERVVVQKFEPGVYVEFNSLTDMLQHAAAMDPPMVYVRVSSDTSWRRVP</sequence>
<evidence type="ECO:0000313" key="2">
    <source>
        <dbReference type="Proteomes" id="UP000035955"/>
    </source>
</evidence>
<dbReference type="AlphaFoldDB" id="A0A0J6SFW6"/>
<dbReference type="GO" id="GO:0006281">
    <property type="term" value="P:DNA repair"/>
    <property type="evidence" value="ECO:0007669"/>
    <property type="project" value="InterPro"/>
</dbReference>
<dbReference type="InterPro" id="IPR036614">
    <property type="entry name" value="RusA-like_sf"/>
</dbReference>
<dbReference type="Proteomes" id="UP000035955">
    <property type="component" value="Unassembled WGS sequence"/>
</dbReference>
<evidence type="ECO:0000313" key="1">
    <source>
        <dbReference type="EMBL" id="KMO32612.1"/>
    </source>
</evidence>
<dbReference type="RefSeq" id="WP_048446571.1">
    <property type="nucleotide sequence ID" value="NZ_LABY01000171.1"/>
</dbReference>
<dbReference type="Gene3D" id="3.30.1330.70">
    <property type="entry name" value="Holliday junction resolvase RusA"/>
    <property type="match status" value="1"/>
</dbReference>
<comment type="caution">
    <text evidence="1">The sequence shown here is derived from an EMBL/GenBank/DDBJ whole genome shotgun (WGS) entry which is preliminary data.</text>
</comment>
<dbReference type="SUPFAM" id="SSF103084">
    <property type="entry name" value="Holliday junction resolvase RusA"/>
    <property type="match status" value="1"/>
</dbReference>
<dbReference type="PATRIC" id="fig|298794.3.peg.2132"/>
<dbReference type="InterPro" id="IPR008822">
    <property type="entry name" value="Endonuclease_RusA-like"/>
</dbReference>
<dbReference type="OrthoDB" id="959793at2"/>
<organism evidence="1 2">
    <name type="scientific">Methylobacterium variabile</name>
    <dbReference type="NCBI Taxonomy" id="298794"/>
    <lineage>
        <taxon>Bacteria</taxon>
        <taxon>Pseudomonadati</taxon>
        <taxon>Pseudomonadota</taxon>
        <taxon>Alphaproteobacteria</taxon>
        <taxon>Hyphomicrobiales</taxon>
        <taxon>Methylobacteriaceae</taxon>
        <taxon>Methylobacterium</taxon>
    </lineage>
</organism>
<protein>
    <submittedName>
        <fullName evidence="1">Uncharacterized protein</fullName>
    </submittedName>
</protein>
<reference evidence="1 2" key="1">
    <citation type="submission" date="2015-03" db="EMBL/GenBank/DDBJ databases">
        <title>Genome sequencing of Methylobacterium variabile DSM 16961.</title>
        <authorList>
            <person name="Chaudhry V."/>
            <person name="Patil P.B."/>
        </authorList>
    </citation>
    <scope>NUCLEOTIDE SEQUENCE [LARGE SCALE GENOMIC DNA]</scope>
    <source>
        <strain evidence="1 2">DSM 16961</strain>
    </source>
</reference>
<dbReference type="EMBL" id="LABY01000171">
    <property type="protein sequence ID" value="KMO32612.1"/>
    <property type="molecule type" value="Genomic_DNA"/>
</dbReference>
<accession>A0A0J6SFW6</accession>